<evidence type="ECO:0000313" key="2">
    <source>
        <dbReference type="Proteomes" id="UP001295684"/>
    </source>
</evidence>
<protein>
    <submittedName>
        <fullName evidence="1">Uncharacterized protein</fullName>
    </submittedName>
</protein>
<gene>
    <name evidence="1" type="ORF">ECRASSUSDP1_LOCUS7259</name>
</gene>
<organism evidence="1 2">
    <name type="scientific">Euplotes crassus</name>
    <dbReference type="NCBI Taxonomy" id="5936"/>
    <lineage>
        <taxon>Eukaryota</taxon>
        <taxon>Sar</taxon>
        <taxon>Alveolata</taxon>
        <taxon>Ciliophora</taxon>
        <taxon>Intramacronucleata</taxon>
        <taxon>Spirotrichea</taxon>
        <taxon>Hypotrichia</taxon>
        <taxon>Euplotida</taxon>
        <taxon>Euplotidae</taxon>
        <taxon>Moneuplotes</taxon>
    </lineage>
</organism>
<comment type="caution">
    <text evidence="1">The sequence shown here is derived from an EMBL/GenBank/DDBJ whole genome shotgun (WGS) entry which is preliminary data.</text>
</comment>
<dbReference type="Proteomes" id="UP001295684">
    <property type="component" value="Unassembled WGS sequence"/>
</dbReference>
<name>A0AAD1UFM0_EUPCR</name>
<sequence>MKLQRYPSNKYSSTTSQKRNFRGKDYYLSAIRKKFGKKTSNQTESSSHRFNFSLQASEDIFSNRKSLENFSLKTEEFLKSTHQKENERGIMKLRNSYLNELKKIAERYLIINKLDLEDPEILDAPSITQSYSTKISHPKIYKPGLGFKDLKKSQKSSFVFLRNNSKTPKLDENTNLLNHRPYKNTPLLRKSQDKPAGVESRIYECRASVDLHSKNVISALRSLLAYIFK</sequence>
<dbReference type="EMBL" id="CAMPGE010007064">
    <property type="protein sequence ID" value="CAI2365990.1"/>
    <property type="molecule type" value="Genomic_DNA"/>
</dbReference>
<keyword evidence="2" id="KW-1185">Reference proteome</keyword>
<reference evidence="1" key="1">
    <citation type="submission" date="2023-07" db="EMBL/GenBank/DDBJ databases">
        <authorList>
            <consortium name="AG Swart"/>
            <person name="Singh M."/>
            <person name="Singh A."/>
            <person name="Seah K."/>
            <person name="Emmerich C."/>
        </authorList>
    </citation>
    <scope>NUCLEOTIDE SEQUENCE</scope>
    <source>
        <strain evidence="1">DP1</strain>
    </source>
</reference>
<accession>A0AAD1UFM0</accession>
<evidence type="ECO:0000313" key="1">
    <source>
        <dbReference type="EMBL" id="CAI2365990.1"/>
    </source>
</evidence>
<proteinExistence type="predicted"/>
<dbReference type="AlphaFoldDB" id="A0AAD1UFM0"/>